<dbReference type="EMBL" id="AMCZ02000001">
    <property type="protein sequence ID" value="EWC43378.1"/>
    <property type="molecule type" value="Genomic_DNA"/>
</dbReference>
<comment type="caution">
    <text evidence="1">The sequence shown here is derived from an EMBL/GenBank/DDBJ whole genome shotgun (WGS) entry which is preliminary data.</text>
</comment>
<reference evidence="1 2" key="1">
    <citation type="journal article" date="2013" name="Genome Announc.">
        <title>Draft Genome of the Nitrogen-Fixing Bacterium Pseudomonas stutzeri Strain KOS6 Isolated from Industrial Hydrocarbon Sludge.</title>
        <authorList>
            <person name="Grigoryeva T.V."/>
            <person name="Laikov A.V."/>
            <person name="Naumova R.P."/>
            <person name="Manolov A.I."/>
            <person name="Larin A.K."/>
            <person name="Karpova I.Y."/>
            <person name="Semashko T.A."/>
            <person name="Alexeev D.G."/>
            <person name="Kostryukova E.S."/>
            <person name="Muller R."/>
            <person name="Govorun V.M."/>
        </authorList>
    </citation>
    <scope>NUCLEOTIDE SEQUENCE [LARGE SCALE GENOMIC DNA]</scope>
    <source>
        <strain evidence="1 2">KOS6</strain>
    </source>
</reference>
<dbReference type="OrthoDB" id="9967563at2"/>
<evidence type="ECO:0000313" key="2">
    <source>
        <dbReference type="Proteomes" id="UP000026923"/>
    </source>
</evidence>
<sequence>MDMNLARAPLQAVALLTGDGAASQALFAFLGETQAEAATALAGSPWGASVNMGLGLLGLEMALMVCPPLIPDGSPARYQIRAMALMTNDAPTRAALLQILGESELQARTELENSCWADAVADPKYERHRLALELGSNQ</sequence>
<dbReference type="HOGENOM" id="CLU_1853519_0_0_6"/>
<organism evidence="1 2">
    <name type="scientific">Stutzerimonas stutzeri KOS6</name>
    <dbReference type="NCBI Taxonomy" id="1218352"/>
    <lineage>
        <taxon>Bacteria</taxon>
        <taxon>Pseudomonadati</taxon>
        <taxon>Pseudomonadota</taxon>
        <taxon>Gammaproteobacteria</taxon>
        <taxon>Pseudomonadales</taxon>
        <taxon>Pseudomonadaceae</taxon>
        <taxon>Stutzerimonas</taxon>
    </lineage>
</organism>
<dbReference type="Proteomes" id="UP000026923">
    <property type="component" value="Unassembled WGS sequence"/>
</dbReference>
<gene>
    <name evidence="1" type="ORF">B597_001865</name>
</gene>
<dbReference type="AlphaFoldDB" id="A0A061JWE8"/>
<proteinExistence type="predicted"/>
<dbReference type="RefSeq" id="WP_003297390.1">
    <property type="nucleotide sequence ID" value="NZ_KK020676.1"/>
</dbReference>
<evidence type="ECO:0000313" key="1">
    <source>
        <dbReference type="EMBL" id="EWC43378.1"/>
    </source>
</evidence>
<accession>A0A061JWE8</accession>
<protein>
    <submittedName>
        <fullName evidence="1">Uncharacterized protein</fullName>
    </submittedName>
</protein>
<name>A0A061JWE8_STUST</name>